<dbReference type="HOGENOM" id="CLU_485122_0_0_1"/>
<feature type="region of interest" description="Disordered" evidence="5">
    <location>
        <begin position="65"/>
        <end position="147"/>
    </location>
</feature>
<dbReference type="PANTHER" id="PTHR22012">
    <property type="entry name" value="FIBROUS SHEATH INTERACTING PROTEIN 1"/>
    <property type="match status" value="1"/>
</dbReference>
<protein>
    <recommendedName>
        <fullName evidence="2">Fibrous sheath-interacting protein 1</fullName>
    </recommendedName>
</protein>
<dbReference type="Proteomes" id="UP000001593">
    <property type="component" value="Unassembled WGS sequence"/>
</dbReference>
<keyword evidence="7" id="KW-1185">Reference proteome</keyword>
<evidence type="ECO:0000313" key="7">
    <source>
        <dbReference type="Proteomes" id="UP000001593"/>
    </source>
</evidence>
<feature type="compositionally biased region" description="Basic and acidic residues" evidence="5">
    <location>
        <begin position="237"/>
        <end position="246"/>
    </location>
</feature>
<evidence type="ECO:0000313" key="6">
    <source>
        <dbReference type="EMBL" id="EDO40588.1"/>
    </source>
</evidence>
<keyword evidence="3 4" id="KW-0175">Coiled coil</keyword>
<dbReference type="eggNOG" id="ENOG502RXFB">
    <property type="taxonomic scope" value="Eukaryota"/>
</dbReference>
<sequence length="562" mass="61650">MEVVSEGSLESISRPASTASDTGRSISSASRLCKISSSKVSGSLEMLPPEASALPGELFSALEMDVEVEDFEDDFDEDSCADSESSLTEDDAADNLGPEECSEERRLVPTSRVSEASDHHSNSSDSKMSADEVPQLTSEEDNVDPKIREGLEKIKKLDKILGEKVKKEKEVKSQRHMNEKMWKEQLMQIAKCPESGKDNPFVGAAIRAIELGNEEDLGSSRVGSVTPVFATQPLNTEELHSTRHCDSATSGRTTECSSQSNAFSEKSKTRRHRKGSNKKHDGSHTESAKNASKMATKSKQKGQDFIKRNKQLAADAANVIPMTEEEKSRLEQLLRDDNTDSLVNENPFDSSTLSLTSGVGFRPDEVSAQALAEIEEKLQALVPSDELELTSRALIYTPLSQSSDSEHSTHSKVQGDIDHIDTVDIGEKVLREEKDSREMHQRLQLIEQELQKLKLLSEDETEDKISQELLRKLLCESSRTTSRSTTVGQAVVSSLSNPRYPAIQEGGLISEDVTPRPLSSLSGLTESERSGDREGTPSTLRTVSTMSDVTLTSVTETPRTDT</sequence>
<dbReference type="PRINTS" id="PR02075">
    <property type="entry name" value="FIBSHEATHIP1"/>
</dbReference>
<feature type="region of interest" description="Disordered" evidence="5">
    <location>
        <begin position="1"/>
        <end position="31"/>
    </location>
</feature>
<accession>A7S6V4</accession>
<feature type="compositionally biased region" description="Polar residues" evidence="5">
    <location>
        <begin position="247"/>
        <end position="264"/>
    </location>
</feature>
<feature type="region of interest" description="Disordered" evidence="5">
    <location>
        <begin position="503"/>
        <end position="562"/>
    </location>
</feature>
<gene>
    <name evidence="6" type="ORF">NEMVEDRAFT_v1g207739</name>
</gene>
<dbReference type="Pfam" id="PF15554">
    <property type="entry name" value="FSIP1"/>
    <property type="match status" value="1"/>
</dbReference>
<dbReference type="PhylomeDB" id="A7S6V4"/>
<evidence type="ECO:0000256" key="1">
    <source>
        <dbReference type="ARBA" id="ARBA00010495"/>
    </source>
</evidence>
<feature type="compositionally biased region" description="Polar residues" evidence="5">
    <location>
        <begin position="536"/>
        <end position="562"/>
    </location>
</feature>
<dbReference type="PANTHER" id="PTHR22012:SF2">
    <property type="entry name" value="FIBROUS SHEATH-INTERACTING PROTEIN 1"/>
    <property type="match status" value="1"/>
</dbReference>
<comment type="similarity">
    <text evidence="1">Belongs to the FSIP1 family.</text>
</comment>
<dbReference type="InterPro" id="IPR026246">
    <property type="entry name" value="Fsip1"/>
</dbReference>
<dbReference type="OMA" id="EPASCKV"/>
<name>A7S6V4_NEMVE</name>
<feature type="compositionally biased region" description="Polar residues" evidence="5">
    <location>
        <begin position="288"/>
        <end position="297"/>
    </location>
</feature>
<dbReference type="InParanoid" id="A7S6V4"/>
<feature type="coiled-coil region" evidence="4">
    <location>
        <begin position="436"/>
        <end position="463"/>
    </location>
</feature>
<reference evidence="6 7" key="1">
    <citation type="journal article" date="2007" name="Science">
        <title>Sea anemone genome reveals ancestral eumetazoan gene repertoire and genomic organization.</title>
        <authorList>
            <person name="Putnam N.H."/>
            <person name="Srivastava M."/>
            <person name="Hellsten U."/>
            <person name="Dirks B."/>
            <person name="Chapman J."/>
            <person name="Salamov A."/>
            <person name="Terry A."/>
            <person name="Shapiro H."/>
            <person name="Lindquist E."/>
            <person name="Kapitonov V.V."/>
            <person name="Jurka J."/>
            <person name="Genikhovich G."/>
            <person name="Grigoriev I.V."/>
            <person name="Lucas S.M."/>
            <person name="Steele R.E."/>
            <person name="Finnerty J.R."/>
            <person name="Technau U."/>
            <person name="Martindale M.Q."/>
            <person name="Rokhsar D.S."/>
        </authorList>
    </citation>
    <scope>NUCLEOTIDE SEQUENCE [LARGE SCALE GENOMIC DNA]</scope>
    <source>
        <strain evidence="7">CH2 X CH6</strain>
    </source>
</reference>
<dbReference type="EMBL" id="DS469589">
    <property type="protein sequence ID" value="EDO40588.1"/>
    <property type="molecule type" value="Genomic_DNA"/>
</dbReference>
<feature type="compositionally biased region" description="Basic and acidic residues" evidence="5">
    <location>
        <begin position="526"/>
        <end position="535"/>
    </location>
</feature>
<feature type="region of interest" description="Disordered" evidence="5">
    <location>
        <begin position="231"/>
        <end position="303"/>
    </location>
</feature>
<dbReference type="OrthoDB" id="5977381at2759"/>
<feature type="compositionally biased region" description="Basic residues" evidence="5">
    <location>
        <begin position="268"/>
        <end position="277"/>
    </location>
</feature>
<dbReference type="KEGG" id="nve:5512319"/>
<evidence type="ECO:0000256" key="3">
    <source>
        <dbReference type="ARBA" id="ARBA00023054"/>
    </source>
</evidence>
<feature type="compositionally biased region" description="Basic and acidic residues" evidence="5">
    <location>
        <begin position="278"/>
        <end position="287"/>
    </location>
</feature>
<evidence type="ECO:0000256" key="5">
    <source>
        <dbReference type="SAM" id="MobiDB-lite"/>
    </source>
</evidence>
<evidence type="ECO:0000256" key="4">
    <source>
        <dbReference type="SAM" id="Coils"/>
    </source>
</evidence>
<organism evidence="6 7">
    <name type="scientific">Nematostella vectensis</name>
    <name type="common">Starlet sea anemone</name>
    <dbReference type="NCBI Taxonomy" id="45351"/>
    <lineage>
        <taxon>Eukaryota</taxon>
        <taxon>Metazoa</taxon>
        <taxon>Cnidaria</taxon>
        <taxon>Anthozoa</taxon>
        <taxon>Hexacorallia</taxon>
        <taxon>Actiniaria</taxon>
        <taxon>Edwardsiidae</taxon>
        <taxon>Nematostella</taxon>
    </lineage>
</organism>
<proteinExistence type="inferred from homology"/>
<feature type="compositionally biased region" description="Acidic residues" evidence="5">
    <location>
        <begin position="65"/>
        <end position="93"/>
    </location>
</feature>
<feature type="compositionally biased region" description="Polar residues" evidence="5">
    <location>
        <begin position="8"/>
        <end position="31"/>
    </location>
</feature>
<dbReference type="AlphaFoldDB" id="A7S6V4"/>
<evidence type="ECO:0000256" key="2">
    <source>
        <dbReference type="ARBA" id="ARBA00019480"/>
    </source>
</evidence>